<evidence type="ECO:0000313" key="3">
    <source>
        <dbReference type="EMBL" id="TDR22353.1"/>
    </source>
</evidence>
<dbReference type="OrthoDB" id="9812921at2"/>
<evidence type="ECO:0000313" key="4">
    <source>
        <dbReference type="Proteomes" id="UP000295724"/>
    </source>
</evidence>
<accession>A0A4R6XXF4</accession>
<dbReference type="RefSeq" id="WP_099019004.1">
    <property type="nucleotide sequence ID" value="NZ_NIHB01000002.1"/>
</dbReference>
<keyword evidence="1" id="KW-0378">Hydrolase</keyword>
<dbReference type="PANTHER" id="PTHR22946">
    <property type="entry name" value="DIENELACTONE HYDROLASE DOMAIN-CONTAINING PROTEIN-RELATED"/>
    <property type="match status" value="1"/>
</dbReference>
<dbReference type="InterPro" id="IPR049492">
    <property type="entry name" value="BD-FAE-like_dom"/>
</dbReference>
<comment type="caution">
    <text evidence="3">The sequence shown here is derived from an EMBL/GenBank/DDBJ whole genome shotgun (WGS) entry which is preliminary data.</text>
</comment>
<dbReference type="Gene3D" id="3.40.50.1820">
    <property type="entry name" value="alpha/beta hydrolase"/>
    <property type="match status" value="1"/>
</dbReference>
<dbReference type="GO" id="GO:0052689">
    <property type="term" value="F:carboxylic ester hydrolase activity"/>
    <property type="evidence" value="ECO:0007669"/>
    <property type="project" value="UniProtKB-ARBA"/>
</dbReference>
<dbReference type="Pfam" id="PF20434">
    <property type="entry name" value="BD-FAE"/>
    <property type="match status" value="1"/>
</dbReference>
<dbReference type="Proteomes" id="UP000295724">
    <property type="component" value="Unassembled WGS sequence"/>
</dbReference>
<gene>
    <name evidence="3" type="ORF">C8D91_0841</name>
</gene>
<dbReference type="InterPro" id="IPR029058">
    <property type="entry name" value="AB_hydrolase_fold"/>
</dbReference>
<dbReference type="EMBL" id="SNZB01000002">
    <property type="protein sequence ID" value="TDR22353.1"/>
    <property type="molecule type" value="Genomic_DNA"/>
</dbReference>
<dbReference type="InterPro" id="IPR050261">
    <property type="entry name" value="FrsA_esterase"/>
</dbReference>
<name>A0A4R6XXF4_9GAMM</name>
<dbReference type="SUPFAM" id="SSF53474">
    <property type="entry name" value="alpha/beta-Hydrolases"/>
    <property type="match status" value="1"/>
</dbReference>
<dbReference type="PANTHER" id="PTHR22946:SF9">
    <property type="entry name" value="POLYKETIDE TRANSFERASE AF380"/>
    <property type="match status" value="1"/>
</dbReference>
<evidence type="ECO:0000259" key="2">
    <source>
        <dbReference type="Pfam" id="PF20434"/>
    </source>
</evidence>
<protein>
    <recommendedName>
        <fullName evidence="2">BD-FAE-like domain-containing protein</fullName>
    </recommendedName>
</protein>
<keyword evidence="4" id="KW-1185">Reference proteome</keyword>
<sequence>MSLFKELKRRFVFRSVTVPFFILLILTLNLTGCASKIKINADPIQIDETHPPALIELNFDSHGDRLNGILYQADGLGPHPTVVLLHGYPGNEKNLDLAQSMRRAGYNVLFFHYRGAWGSEGTFSFTHVIEDVGSAINYLRNQADKYRIDSEKILVVGHSMGGFAALQGAAKDKQVKCVAGIAPADFGLVANIFQTNIDAANNFASGADGLTMLNNWSGSKAIDELKNNRDAFSLVGLAPKLKGKSVLLVAGDKDKAVAPAVFHTPLVEAYAAQPDIALSHTVISGDHAFSWSRIQLVETVLDWALSCEAP</sequence>
<proteinExistence type="predicted"/>
<feature type="domain" description="BD-FAE-like" evidence="2">
    <location>
        <begin position="76"/>
        <end position="174"/>
    </location>
</feature>
<evidence type="ECO:0000256" key="1">
    <source>
        <dbReference type="ARBA" id="ARBA00022801"/>
    </source>
</evidence>
<dbReference type="AlphaFoldDB" id="A0A4R6XXF4"/>
<organism evidence="3 4">
    <name type="scientific">Marinicella litoralis</name>
    <dbReference type="NCBI Taxonomy" id="644220"/>
    <lineage>
        <taxon>Bacteria</taxon>
        <taxon>Pseudomonadati</taxon>
        <taxon>Pseudomonadota</taxon>
        <taxon>Gammaproteobacteria</taxon>
        <taxon>Lysobacterales</taxon>
        <taxon>Marinicellaceae</taxon>
        <taxon>Marinicella</taxon>
    </lineage>
</organism>
<reference evidence="3 4" key="1">
    <citation type="submission" date="2019-03" db="EMBL/GenBank/DDBJ databases">
        <title>Genomic Encyclopedia of Type Strains, Phase IV (KMG-IV): sequencing the most valuable type-strain genomes for metagenomic binning, comparative biology and taxonomic classification.</title>
        <authorList>
            <person name="Goeker M."/>
        </authorList>
    </citation>
    <scope>NUCLEOTIDE SEQUENCE [LARGE SCALE GENOMIC DNA]</scope>
    <source>
        <strain evidence="3 4">DSM 25488</strain>
    </source>
</reference>